<evidence type="ECO:0000256" key="3">
    <source>
        <dbReference type="RuleBase" id="RU369044"/>
    </source>
</evidence>
<comment type="function">
    <text evidence="1 3">In the hair cortex, hair keratin intermediate filaments are embedded in an interfilamentous matrix, consisting of hair keratin-associated proteins (KRTAP), which are essential for the formation of a rigid and resistant hair shaft through their extensive disulfide bond cross-linking with abundant cysteine residues of hair keratins. The matrix proteins include the high-sulfur and high-glycine-tyrosine keratins.</text>
</comment>
<evidence type="ECO:0000313" key="5">
    <source>
        <dbReference type="Proteomes" id="UP000694415"/>
    </source>
</evidence>
<dbReference type="Proteomes" id="UP000694415">
    <property type="component" value="Unplaced"/>
</dbReference>
<reference evidence="4" key="2">
    <citation type="submission" date="2025-09" db="UniProtKB">
        <authorList>
            <consortium name="Ensembl"/>
        </authorList>
    </citation>
    <scope>IDENTIFICATION</scope>
</reference>
<accession>A0A8C6H286</accession>
<comment type="subunit">
    <text evidence="3">Interacts with hair keratins.</text>
</comment>
<protein>
    <recommendedName>
        <fullName evidence="3">Keratin-associated protein</fullName>
    </recommendedName>
</protein>
<evidence type="ECO:0000313" key="4">
    <source>
        <dbReference type="Ensembl" id="ENSMSIP00000014059.1"/>
    </source>
</evidence>
<organism evidence="4 5">
    <name type="scientific">Mus spicilegus</name>
    <name type="common">Mound-building mouse</name>
    <dbReference type="NCBI Taxonomy" id="10103"/>
    <lineage>
        <taxon>Eukaryota</taxon>
        <taxon>Metazoa</taxon>
        <taxon>Chordata</taxon>
        <taxon>Craniata</taxon>
        <taxon>Vertebrata</taxon>
        <taxon>Euteleostomi</taxon>
        <taxon>Mammalia</taxon>
        <taxon>Eutheria</taxon>
        <taxon>Euarchontoglires</taxon>
        <taxon>Glires</taxon>
        <taxon>Rodentia</taxon>
        <taxon>Myomorpha</taxon>
        <taxon>Muroidea</taxon>
        <taxon>Muridae</taxon>
        <taxon>Murinae</taxon>
        <taxon>Mus</taxon>
        <taxon>Mus</taxon>
    </lineage>
</organism>
<proteinExistence type="inferred from homology"/>
<evidence type="ECO:0000256" key="2">
    <source>
        <dbReference type="ARBA" id="ARBA00022744"/>
    </source>
</evidence>
<dbReference type="GO" id="GO:0005829">
    <property type="term" value="C:cytosol"/>
    <property type="evidence" value="ECO:0007669"/>
    <property type="project" value="UniProtKB-ARBA"/>
</dbReference>
<dbReference type="GeneTree" id="ENSGT00940000161951"/>
<evidence type="ECO:0000256" key="1">
    <source>
        <dbReference type="ARBA" id="ARBA00003327"/>
    </source>
</evidence>
<sequence>MTHPRTGVYKCLASKKGYSNSEHSPHPILKLLAPLNMSCNSCSGTFSQSFGGQLQYPISSCGSSYPNNVFYSTDLQTPITHQLGSSLHSGCQETFCEPTNCQTAYVVSRPCQRPFYSQRIRGPCRPCQSTFSGSQGFGSHGFQSVGCGTPTFSSLNCGSSFYRPTCFSTKSCQSVSYQPTCGTGFF</sequence>
<dbReference type="Ensembl" id="ENSMSIT00000017828.1">
    <property type="protein sequence ID" value="ENSMSIP00000014059.1"/>
    <property type="gene ID" value="ENSMSIG00000012114.1"/>
</dbReference>
<keyword evidence="5" id="KW-1185">Reference proteome</keyword>
<dbReference type="AlphaFoldDB" id="A0A8C6H286"/>
<dbReference type="InterPro" id="IPR007951">
    <property type="entry name" value="KRTAP_PMG"/>
</dbReference>
<dbReference type="GO" id="GO:0045095">
    <property type="term" value="C:keratin filament"/>
    <property type="evidence" value="ECO:0007669"/>
    <property type="project" value="UniProtKB-UniRule"/>
</dbReference>
<reference evidence="4" key="1">
    <citation type="submission" date="2025-08" db="UniProtKB">
        <authorList>
            <consortium name="Ensembl"/>
        </authorList>
    </citation>
    <scope>IDENTIFICATION</scope>
</reference>
<comment type="similarity">
    <text evidence="3">Belongs to the PMG family.</text>
</comment>
<dbReference type="Pfam" id="PF05287">
    <property type="entry name" value="PMG"/>
    <property type="match status" value="1"/>
</dbReference>
<name>A0A8C6H286_MUSSI</name>
<keyword evidence="2 3" id="KW-0416">Keratin</keyword>